<dbReference type="OrthoDB" id="9812156at2"/>
<dbReference type="STRING" id="1492898.SY85_24390"/>
<evidence type="ECO:0000313" key="4">
    <source>
        <dbReference type="EMBL" id="ANE53143.1"/>
    </source>
</evidence>
<protein>
    <recommendedName>
        <fullName evidence="3">HIRAN domain-containing protein</fullName>
    </recommendedName>
</protein>
<dbReference type="Gene3D" id="3.30.70.2330">
    <property type="match status" value="1"/>
</dbReference>
<keyword evidence="5" id="KW-1185">Reference proteome</keyword>
<dbReference type="Proteomes" id="UP000077177">
    <property type="component" value="Chromosome"/>
</dbReference>
<dbReference type="RefSeq" id="WP_066408891.1">
    <property type="nucleotide sequence ID" value="NZ_CP011390.1"/>
</dbReference>
<evidence type="ECO:0000256" key="2">
    <source>
        <dbReference type="ARBA" id="ARBA00022801"/>
    </source>
</evidence>
<dbReference type="EMBL" id="CP011390">
    <property type="protein sequence ID" value="ANE53143.1"/>
    <property type="molecule type" value="Genomic_DNA"/>
</dbReference>
<dbReference type="GO" id="GO:0008270">
    <property type="term" value="F:zinc ion binding"/>
    <property type="evidence" value="ECO:0007669"/>
    <property type="project" value="InterPro"/>
</dbReference>
<reference evidence="5" key="1">
    <citation type="submission" date="2015-01" db="EMBL/GenBank/DDBJ databases">
        <title>Flavisolibacter sp./LCS9/ whole genome sequencing.</title>
        <authorList>
            <person name="Kim M.K."/>
            <person name="Srinivasan S."/>
            <person name="Lee J.-J."/>
        </authorList>
    </citation>
    <scope>NUCLEOTIDE SEQUENCE [LARGE SCALE GENOMIC DNA]</scope>
    <source>
        <strain evidence="5">LCS9</strain>
    </source>
</reference>
<proteinExistence type="predicted"/>
<dbReference type="GO" id="GO:0003676">
    <property type="term" value="F:nucleic acid binding"/>
    <property type="evidence" value="ECO:0007669"/>
    <property type="project" value="InterPro"/>
</dbReference>
<sequence length="88" mass="10182">MIVNTLGLRHYKFKKPHIYDPVILITEPENTFDKKAVAVHNRQGEKMGYIAKEGKANEKVFKKLKQGLLIAEVIEVYDNRLVVAINFR</sequence>
<dbReference type="KEGG" id="fla:SY85_24390"/>
<evidence type="ECO:0000259" key="3">
    <source>
        <dbReference type="Pfam" id="PF08797"/>
    </source>
</evidence>
<keyword evidence="1" id="KW-0479">Metal-binding</keyword>
<evidence type="ECO:0000313" key="5">
    <source>
        <dbReference type="Proteomes" id="UP000077177"/>
    </source>
</evidence>
<gene>
    <name evidence="4" type="ORF">SY85_24390</name>
</gene>
<dbReference type="InterPro" id="IPR014905">
    <property type="entry name" value="HIRAN"/>
</dbReference>
<dbReference type="GO" id="GO:0016818">
    <property type="term" value="F:hydrolase activity, acting on acid anhydrides, in phosphorus-containing anhydrides"/>
    <property type="evidence" value="ECO:0007669"/>
    <property type="project" value="InterPro"/>
</dbReference>
<feature type="domain" description="HIRAN" evidence="3">
    <location>
        <begin position="3"/>
        <end position="80"/>
    </location>
</feature>
<name>A0A172U283_9BACT</name>
<evidence type="ECO:0000256" key="1">
    <source>
        <dbReference type="ARBA" id="ARBA00022723"/>
    </source>
</evidence>
<reference evidence="4 5" key="2">
    <citation type="journal article" date="2016" name="Int. J. Syst. Evol. Microbiol.">
        <title>Flavisolibacter tropicus sp. nov., isolated from tropical soil.</title>
        <authorList>
            <person name="Lee J.J."/>
            <person name="Kang M.S."/>
            <person name="Kim G.S."/>
            <person name="Lee C.S."/>
            <person name="Lim S."/>
            <person name="Lee J."/>
            <person name="Roh S.H."/>
            <person name="Kang H."/>
            <person name="Ha J.M."/>
            <person name="Bae S."/>
            <person name="Jung H.Y."/>
            <person name="Kim M.K."/>
        </authorList>
    </citation>
    <scope>NUCLEOTIDE SEQUENCE [LARGE SCALE GENOMIC DNA]</scope>
    <source>
        <strain evidence="4 5">LCS9</strain>
    </source>
</reference>
<organism evidence="4 5">
    <name type="scientific">Flavisolibacter tropicus</name>
    <dbReference type="NCBI Taxonomy" id="1492898"/>
    <lineage>
        <taxon>Bacteria</taxon>
        <taxon>Pseudomonadati</taxon>
        <taxon>Bacteroidota</taxon>
        <taxon>Chitinophagia</taxon>
        <taxon>Chitinophagales</taxon>
        <taxon>Chitinophagaceae</taxon>
        <taxon>Flavisolibacter</taxon>
    </lineage>
</organism>
<accession>A0A172U283</accession>
<keyword evidence="2" id="KW-0378">Hydrolase</keyword>
<dbReference type="Pfam" id="PF08797">
    <property type="entry name" value="HIRAN"/>
    <property type="match status" value="1"/>
</dbReference>
<dbReference type="AlphaFoldDB" id="A0A172U283"/>